<evidence type="ECO:0000259" key="17">
    <source>
        <dbReference type="PROSITE" id="PS50994"/>
    </source>
</evidence>
<dbReference type="EMBL" id="LAVV01008409">
    <property type="protein sequence ID" value="KNZ52871.1"/>
    <property type="molecule type" value="Genomic_DNA"/>
</dbReference>
<keyword evidence="19" id="KW-1185">Reference proteome</keyword>
<dbReference type="GO" id="GO:0003887">
    <property type="term" value="F:DNA-directed DNA polymerase activity"/>
    <property type="evidence" value="ECO:0007669"/>
    <property type="project" value="UniProtKB-KW"/>
</dbReference>
<dbReference type="OrthoDB" id="5423336at2759"/>
<protein>
    <recommendedName>
        <fullName evidence="17">Integrase catalytic domain-containing protein</fullName>
    </recommendedName>
</protein>
<evidence type="ECO:0000256" key="1">
    <source>
        <dbReference type="ARBA" id="ARBA00022578"/>
    </source>
</evidence>
<keyword evidence="10" id="KW-0695">RNA-directed DNA polymerase</keyword>
<dbReference type="Pfam" id="PF25597">
    <property type="entry name" value="SH3_retrovirus"/>
    <property type="match status" value="1"/>
</dbReference>
<keyword evidence="1" id="KW-0815">Transposition</keyword>
<keyword evidence="11" id="KW-0808">Transferase</keyword>
<dbReference type="GO" id="GO:0046872">
    <property type="term" value="F:metal ion binding"/>
    <property type="evidence" value="ECO:0007669"/>
    <property type="project" value="UniProtKB-KW"/>
</dbReference>
<evidence type="ECO:0000256" key="9">
    <source>
        <dbReference type="ARBA" id="ARBA00022908"/>
    </source>
</evidence>
<dbReference type="SUPFAM" id="SSF53098">
    <property type="entry name" value="Ribonuclease H-like"/>
    <property type="match status" value="1"/>
</dbReference>
<evidence type="ECO:0000256" key="5">
    <source>
        <dbReference type="ARBA" id="ARBA00022759"/>
    </source>
</evidence>
<dbReference type="PANTHER" id="PTHR42648:SF11">
    <property type="entry name" value="TRANSPOSON TY4-P GAG-POL POLYPROTEIN"/>
    <property type="match status" value="1"/>
</dbReference>
<dbReference type="GO" id="GO:0003964">
    <property type="term" value="F:RNA-directed DNA polymerase activity"/>
    <property type="evidence" value="ECO:0007669"/>
    <property type="project" value="UniProtKB-KW"/>
</dbReference>
<keyword evidence="6" id="KW-0378">Hydrolase</keyword>
<feature type="domain" description="Integrase catalytic" evidence="17">
    <location>
        <begin position="330"/>
        <end position="428"/>
    </location>
</feature>
<dbReference type="Pfam" id="PF07727">
    <property type="entry name" value="RVT_2"/>
    <property type="match status" value="1"/>
</dbReference>
<organism evidence="18 19">
    <name type="scientific">Puccinia sorghi</name>
    <dbReference type="NCBI Taxonomy" id="27349"/>
    <lineage>
        <taxon>Eukaryota</taxon>
        <taxon>Fungi</taxon>
        <taxon>Dikarya</taxon>
        <taxon>Basidiomycota</taxon>
        <taxon>Pucciniomycotina</taxon>
        <taxon>Pucciniomycetes</taxon>
        <taxon>Pucciniales</taxon>
        <taxon>Pucciniaceae</taxon>
        <taxon>Puccinia</taxon>
    </lineage>
</organism>
<evidence type="ECO:0000256" key="12">
    <source>
        <dbReference type="ARBA" id="ARBA00023172"/>
    </source>
</evidence>
<dbReference type="Proteomes" id="UP000037035">
    <property type="component" value="Unassembled WGS sequence"/>
</dbReference>
<evidence type="ECO:0000256" key="14">
    <source>
        <dbReference type="ARBA" id="ARBA00048173"/>
    </source>
</evidence>
<dbReference type="PANTHER" id="PTHR42648">
    <property type="entry name" value="TRANSPOSASE, PUTATIVE-RELATED"/>
    <property type="match status" value="1"/>
</dbReference>
<keyword evidence="5" id="KW-0255">Endonuclease</keyword>
<evidence type="ECO:0000256" key="4">
    <source>
        <dbReference type="ARBA" id="ARBA00022723"/>
    </source>
</evidence>
<dbReference type="InterPro" id="IPR012337">
    <property type="entry name" value="RNaseH-like_sf"/>
</dbReference>
<keyword evidence="2" id="KW-0548">Nucleotidyltransferase</keyword>
<accession>A0A0L6UWG1</accession>
<dbReference type="InterPro" id="IPR036397">
    <property type="entry name" value="RNaseH_sf"/>
</dbReference>
<evidence type="ECO:0000256" key="7">
    <source>
        <dbReference type="ARBA" id="ARBA00022842"/>
    </source>
</evidence>
<evidence type="ECO:0000256" key="11">
    <source>
        <dbReference type="ARBA" id="ARBA00022932"/>
    </source>
</evidence>
<evidence type="ECO:0000256" key="3">
    <source>
        <dbReference type="ARBA" id="ARBA00022722"/>
    </source>
</evidence>
<evidence type="ECO:0000256" key="10">
    <source>
        <dbReference type="ARBA" id="ARBA00022918"/>
    </source>
</evidence>
<evidence type="ECO:0000313" key="18">
    <source>
        <dbReference type="EMBL" id="KNZ52871.1"/>
    </source>
</evidence>
<keyword evidence="7" id="KW-0460">Magnesium</keyword>
<evidence type="ECO:0000256" key="8">
    <source>
        <dbReference type="ARBA" id="ARBA00022884"/>
    </source>
</evidence>
<keyword evidence="12" id="KW-0233">DNA recombination</keyword>
<comment type="caution">
    <text evidence="18">The sequence shown here is derived from an EMBL/GenBank/DDBJ whole genome shotgun (WGS) entry which is preliminary data.</text>
</comment>
<keyword evidence="11" id="KW-0239">DNA-directed DNA polymerase</keyword>
<evidence type="ECO:0000313" key="19">
    <source>
        <dbReference type="Proteomes" id="UP000037035"/>
    </source>
</evidence>
<dbReference type="InterPro" id="IPR057670">
    <property type="entry name" value="SH3_retrovirus"/>
</dbReference>
<dbReference type="InterPro" id="IPR039537">
    <property type="entry name" value="Retrotran_Ty1/copia-like"/>
</dbReference>
<dbReference type="GO" id="GO:0006310">
    <property type="term" value="P:DNA recombination"/>
    <property type="evidence" value="ECO:0007669"/>
    <property type="project" value="UniProtKB-KW"/>
</dbReference>
<evidence type="ECO:0000256" key="15">
    <source>
        <dbReference type="ARBA" id="ARBA00049244"/>
    </source>
</evidence>
<keyword evidence="4" id="KW-0479">Metal-binding</keyword>
<dbReference type="InterPro" id="IPR043502">
    <property type="entry name" value="DNA/RNA_pol_sf"/>
</dbReference>
<reference evidence="18 19" key="1">
    <citation type="submission" date="2015-08" db="EMBL/GenBank/DDBJ databases">
        <title>Next Generation Sequencing and Analysis of the Genome of Puccinia sorghi L Schw, the Causal Agent of Maize Common Rust.</title>
        <authorList>
            <person name="Rochi L."/>
            <person name="Burguener G."/>
            <person name="Darino M."/>
            <person name="Turjanski A."/>
            <person name="Kreff E."/>
            <person name="Dieguez M.J."/>
            <person name="Sacco F."/>
        </authorList>
    </citation>
    <scope>NUCLEOTIDE SEQUENCE [LARGE SCALE GENOMIC DNA]</scope>
    <source>
        <strain evidence="18 19">RO10H11247</strain>
    </source>
</reference>
<comment type="catalytic activity">
    <reaction evidence="14">
        <text>DNA(n) + a 2'-deoxyribonucleoside 5'-triphosphate = DNA(n+1) + diphosphate</text>
        <dbReference type="Rhea" id="RHEA:22508"/>
        <dbReference type="Rhea" id="RHEA-COMP:17339"/>
        <dbReference type="Rhea" id="RHEA-COMP:17340"/>
        <dbReference type="ChEBI" id="CHEBI:33019"/>
        <dbReference type="ChEBI" id="CHEBI:61560"/>
        <dbReference type="ChEBI" id="CHEBI:173112"/>
        <dbReference type="EC" id="2.7.7.49"/>
    </reaction>
</comment>
<dbReference type="GO" id="GO:0032196">
    <property type="term" value="P:transposition"/>
    <property type="evidence" value="ECO:0007669"/>
    <property type="project" value="UniProtKB-KW"/>
</dbReference>
<keyword evidence="8" id="KW-0694">RNA-binding</keyword>
<dbReference type="GO" id="GO:0005634">
    <property type="term" value="C:nucleus"/>
    <property type="evidence" value="ECO:0007669"/>
    <property type="project" value="UniProtKB-ARBA"/>
</dbReference>
<feature type="non-terminal residue" evidence="18">
    <location>
        <position position="1"/>
    </location>
</feature>
<keyword evidence="9" id="KW-0229">DNA integration</keyword>
<dbReference type="GO" id="GO:0003723">
    <property type="term" value="F:RNA binding"/>
    <property type="evidence" value="ECO:0007669"/>
    <property type="project" value="UniProtKB-KW"/>
</dbReference>
<name>A0A0L6UWG1_9BASI</name>
<keyword evidence="13" id="KW-0511">Multifunctional enzyme</keyword>
<dbReference type="GO" id="GO:0015074">
    <property type="term" value="P:DNA integration"/>
    <property type="evidence" value="ECO:0007669"/>
    <property type="project" value="UniProtKB-KW"/>
</dbReference>
<gene>
    <name evidence="18" type="ORF">VP01_3416g1</name>
</gene>
<dbReference type="InterPro" id="IPR001584">
    <property type="entry name" value="Integrase_cat-core"/>
</dbReference>
<evidence type="ECO:0000256" key="6">
    <source>
        <dbReference type="ARBA" id="ARBA00022801"/>
    </source>
</evidence>
<feature type="region of interest" description="Disordered" evidence="16">
    <location>
        <begin position="501"/>
        <end position="527"/>
    </location>
</feature>
<sequence>SLPRLYKLHNAESKNSARVFQSFLCTPYTPNDITGLITTMKEFQARLIEVGWEFPAEGLGHLVLEKFPSNMNTIVDVITQSGKDMTIDSVLDHLRLHAANQHVQANGSGTKSDPITLFKNEDDTRCNSFNLSITRNPSQFIVDSGSSSHMMSDAWLFHTLDFRNCIGSVRLKNQYGKVFLNHVLYIRNLVVNLLSVFCLVLENYCISFFKNSFEIKLNDQIKMTGSYVGNLPSLEFENFKHSCHLSNAEYLHKALGHVSYHRLRKKLGIPLKIVHNCESCAVSKVTRASFNSVHTPASRPFEEIHLDLIGPIWPPSREVEFEAKRMGYHPTTIHSDRGSEFINSTMKDYCKAHLIKQRASDAYTPQQNGLAERFNRTILESMRTILEHSGKSPFELFKGQTLPLNYFHPIGNRVSVVILPEKSFAKLQPKGEMGILIGYRDELRSYRILSDSGRIIESKNVQFLDYHSPAAFSLTAEGLLNQKIDWDLLIEETAIIDDEEVAEDSNVSVDTEKSEPEQNEDDEVASSLVPEPLSSNRILRNRTLQNKAIKYTCLASDPSSFKSAMNIEGHEVWEDFEKVPECFLRTTWVFRTKPATPSAKEKKKARNKTKKFTTLLMCLMFGTDKKLPIRQFDVKSSFLYTPLKEELYIKTPEDSNRKSPFLLLKKSLYGLKQGPADWYKTLKSWFTEINFLKYASDSCLYIRRNKNSIIFFHVDDLIVVGNIDTFEALFLNRFLNSTAHEPDTLLGMDVNKKDNNITLSQDKLIQKGIDLLGLHNCKPVNTPLSVGIQLEKASDEEKKTFKNLNINYRTFTGIPNYLSCRTRPDLAPAVSILSIFNNEPGNEHWKQAVHCWKYVKGTRHLHLKLRPNPNDQSNSLQHYTNATWADNLETRLSRRAPFFSGNLVQWHGIARIKEISPCPQLKRR</sequence>
<dbReference type="InterPro" id="IPR013103">
    <property type="entry name" value="RVT_2"/>
</dbReference>
<dbReference type="PROSITE" id="PS50994">
    <property type="entry name" value="INTEGRASE"/>
    <property type="match status" value="1"/>
</dbReference>
<evidence type="ECO:0000256" key="13">
    <source>
        <dbReference type="ARBA" id="ARBA00023268"/>
    </source>
</evidence>
<dbReference type="GO" id="GO:0016787">
    <property type="term" value="F:hydrolase activity"/>
    <property type="evidence" value="ECO:0007669"/>
    <property type="project" value="UniProtKB-KW"/>
</dbReference>
<evidence type="ECO:0000256" key="2">
    <source>
        <dbReference type="ARBA" id="ARBA00022695"/>
    </source>
</evidence>
<keyword evidence="3" id="KW-0540">Nuclease</keyword>
<evidence type="ECO:0000256" key="16">
    <source>
        <dbReference type="SAM" id="MobiDB-lite"/>
    </source>
</evidence>
<dbReference type="SUPFAM" id="SSF56672">
    <property type="entry name" value="DNA/RNA polymerases"/>
    <property type="match status" value="1"/>
</dbReference>
<dbReference type="GO" id="GO:0004519">
    <property type="term" value="F:endonuclease activity"/>
    <property type="evidence" value="ECO:0007669"/>
    <property type="project" value="UniProtKB-KW"/>
</dbReference>
<dbReference type="Gene3D" id="3.30.420.10">
    <property type="entry name" value="Ribonuclease H-like superfamily/Ribonuclease H"/>
    <property type="match status" value="1"/>
</dbReference>
<dbReference type="AlphaFoldDB" id="A0A0L6UWG1"/>
<dbReference type="VEuPathDB" id="FungiDB:VP01_3416g1"/>
<proteinExistence type="predicted"/>
<comment type="catalytic activity">
    <reaction evidence="15">
        <text>DNA(n) + a 2'-deoxyribonucleoside 5'-triphosphate = DNA(n+1) + diphosphate</text>
        <dbReference type="Rhea" id="RHEA:22508"/>
        <dbReference type="Rhea" id="RHEA-COMP:17339"/>
        <dbReference type="Rhea" id="RHEA-COMP:17340"/>
        <dbReference type="ChEBI" id="CHEBI:33019"/>
        <dbReference type="ChEBI" id="CHEBI:61560"/>
        <dbReference type="ChEBI" id="CHEBI:173112"/>
        <dbReference type="EC" id="2.7.7.7"/>
    </reaction>
</comment>